<reference evidence="7 8" key="1">
    <citation type="submission" date="2018-02" db="EMBL/GenBank/DDBJ databases">
        <authorList>
            <person name="Cohen D.B."/>
            <person name="Kent A.D."/>
        </authorList>
    </citation>
    <scope>NUCLEOTIDE SEQUENCE [LARGE SCALE GENOMIC DNA]</scope>
    <source>
        <strain evidence="7 8">ULC007</strain>
    </source>
</reference>
<dbReference type="Proteomes" id="UP000238634">
    <property type="component" value="Unassembled WGS sequence"/>
</dbReference>
<organism evidence="7 8">
    <name type="scientific">Phormidesmis priestleyi ULC007</name>
    <dbReference type="NCBI Taxonomy" id="1920490"/>
    <lineage>
        <taxon>Bacteria</taxon>
        <taxon>Bacillati</taxon>
        <taxon>Cyanobacteriota</taxon>
        <taxon>Cyanophyceae</taxon>
        <taxon>Leptolyngbyales</taxon>
        <taxon>Leptolyngbyaceae</taxon>
        <taxon>Phormidesmis</taxon>
    </lineage>
</organism>
<evidence type="ECO:0000256" key="1">
    <source>
        <dbReference type="ARBA" id="ARBA00001966"/>
    </source>
</evidence>
<evidence type="ECO:0000256" key="2">
    <source>
        <dbReference type="ARBA" id="ARBA00022691"/>
    </source>
</evidence>
<dbReference type="SFLD" id="SFLDG01123">
    <property type="entry name" value="methyltransferase_(Class_B)"/>
    <property type="match status" value="1"/>
</dbReference>
<dbReference type="EMBL" id="PVWG01000001">
    <property type="protein sequence ID" value="PSB21917.1"/>
    <property type="molecule type" value="Genomic_DNA"/>
</dbReference>
<dbReference type="InterPro" id="IPR023404">
    <property type="entry name" value="rSAM_horseshoe"/>
</dbReference>
<dbReference type="GO" id="GO:0051539">
    <property type="term" value="F:4 iron, 4 sulfur cluster binding"/>
    <property type="evidence" value="ECO:0007669"/>
    <property type="project" value="UniProtKB-KW"/>
</dbReference>
<dbReference type="InterPro" id="IPR034466">
    <property type="entry name" value="Methyltransferase_Class_B"/>
</dbReference>
<evidence type="ECO:0000256" key="4">
    <source>
        <dbReference type="ARBA" id="ARBA00023004"/>
    </source>
</evidence>
<protein>
    <submittedName>
        <fullName evidence="7">DUF4070 domain-containing protein</fullName>
    </submittedName>
</protein>
<evidence type="ECO:0000256" key="5">
    <source>
        <dbReference type="ARBA" id="ARBA00023014"/>
    </source>
</evidence>
<name>A0A2T1DN36_9CYAN</name>
<dbReference type="InterPro" id="IPR006638">
    <property type="entry name" value="Elp3/MiaA/NifB-like_rSAM"/>
</dbReference>
<dbReference type="AlphaFoldDB" id="A0A2T1DN36"/>
<keyword evidence="4" id="KW-0408">Iron</keyword>
<reference evidence="7 8" key="2">
    <citation type="submission" date="2018-03" db="EMBL/GenBank/DDBJ databases">
        <title>The ancient ancestry and fast evolution of plastids.</title>
        <authorList>
            <person name="Moore K.R."/>
            <person name="Magnabosco C."/>
            <person name="Momper L."/>
            <person name="Gold D.A."/>
            <person name="Bosak T."/>
            <person name="Fournier G.P."/>
        </authorList>
    </citation>
    <scope>NUCLEOTIDE SEQUENCE [LARGE SCALE GENOMIC DNA]</scope>
    <source>
        <strain evidence="7 8">ULC007</strain>
    </source>
</reference>
<dbReference type="GO" id="GO:0031419">
    <property type="term" value="F:cobalamin binding"/>
    <property type="evidence" value="ECO:0007669"/>
    <property type="project" value="InterPro"/>
</dbReference>
<dbReference type="InterPro" id="IPR007197">
    <property type="entry name" value="rSAM"/>
</dbReference>
<keyword evidence="3" id="KW-0479">Metal-binding</keyword>
<proteinExistence type="predicted"/>
<dbReference type="InterPro" id="IPR058240">
    <property type="entry name" value="rSAM_sf"/>
</dbReference>
<keyword evidence="8" id="KW-1185">Reference proteome</keyword>
<keyword evidence="5" id="KW-0411">Iron-sulfur</keyword>
<dbReference type="OrthoDB" id="9801424at2"/>
<dbReference type="SMART" id="SM00729">
    <property type="entry name" value="Elp3"/>
    <property type="match status" value="1"/>
</dbReference>
<dbReference type="PANTHER" id="PTHR43409:SF3">
    <property type="entry name" value="HYPOTHETICAL METHYLTRANSFERASE"/>
    <property type="match status" value="1"/>
</dbReference>
<dbReference type="SFLD" id="SFLDG01082">
    <property type="entry name" value="B12-binding_domain_containing"/>
    <property type="match status" value="1"/>
</dbReference>
<dbReference type="Pfam" id="PF13282">
    <property type="entry name" value="DUF4070"/>
    <property type="match status" value="1"/>
</dbReference>
<dbReference type="PROSITE" id="PS51918">
    <property type="entry name" value="RADICAL_SAM"/>
    <property type="match status" value="1"/>
</dbReference>
<sequence>MRALLLYPRFPKTIESYEKVLKLINRKASMPPLGLVTVAAILPQTWEFKLVDHNVRAVTEAEWDWAEVVILSAMIVQKPDLLALIREAKRRGKSVAVGGPYPTSIPQDSLEAGADYLVLDEGELTLPLFVEAIERGEPQGVFRSNGERPDVTQTPIPRYDLLELDAYNAMCVQFSRGCPFQCEFCDIIVLYGRKPRTKDPQQLLAELECLYQLGWRRSIFMVDDNFIGNKRNVKLMLQELKGWMAERQYPFTFLTEASVDLAQDVELMHSMVACNFKAVFLGIETPDAESLQLTKKFQNMRSSLVDAVRTINETGLRVTAGFIIGFDGEKQGAGDRIIEFVEQTAIPTTTFGILQALPDTALWHRLKKEGRLLEILGDGSQTMLMNFIPTRPVEQIAQEYIRAFCTLYEPKCFLDRVYRSFRQMTAPPRLAPDKFPGLVELKALAYVVWQQGIKRNTRLMFWHHLFSILKHNPTVWDQYLTVCAYAEHFIEFRDLVSHQMDAQLAQFQVEEARRDLEAKDLENAVLSK</sequence>
<accession>A0A2T1DN36</accession>
<keyword evidence="2" id="KW-0949">S-adenosyl-L-methionine</keyword>
<dbReference type="InterPro" id="IPR006158">
    <property type="entry name" value="Cobalamin-bd"/>
</dbReference>
<comment type="caution">
    <text evidence="7">The sequence shown here is derived from an EMBL/GenBank/DDBJ whole genome shotgun (WGS) entry which is preliminary data.</text>
</comment>
<feature type="domain" description="Radical SAM core" evidence="6">
    <location>
        <begin position="164"/>
        <end position="394"/>
    </location>
</feature>
<dbReference type="InterPro" id="IPR025274">
    <property type="entry name" value="DUF4070"/>
</dbReference>
<comment type="cofactor">
    <cofactor evidence="1">
        <name>[4Fe-4S] cluster</name>
        <dbReference type="ChEBI" id="CHEBI:49883"/>
    </cofactor>
</comment>
<dbReference type="PANTHER" id="PTHR43409">
    <property type="entry name" value="ANAEROBIC MAGNESIUM-PROTOPORPHYRIN IX MONOMETHYL ESTER CYCLASE-RELATED"/>
    <property type="match status" value="1"/>
</dbReference>
<dbReference type="InterPro" id="IPR034530">
    <property type="entry name" value="HpnP-like"/>
</dbReference>
<dbReference type="GO" id="GO:0046872">
    <property type="term" value="F:metal ion binding"/>
    <property type="evidence" value="ECO:0007669"/>
    <property type="project" value="UniProtKB-KW"/>
</dbReference>
<evidence type="ECO:0000256" key="3">
    <source>
        <dbReference type="ARBA" id="ARBA00022723"/>
    </source>
</evidence>
<dbReference type="SFLD" id="SFLDF00303">
    <property type="entry name" value="hopanoid_C2-methyltransferase"/>
    <property type="match status" value="1"/>
</dbReference>
<dbReference type="GO" id="GO:0003824">
    <property type="term" value="F:catalytic activity"/>
    <property type="evidence" value="ECO:0007669"/>
    <property type="project" value="InterPro"/>
</dbReference>
<dbReference type="SUPFAM" id="SSF102114">
    <property type="entry name" value="Radical SAM enzymes"/>
    <property type="match status" value="1"/>
</dbReference>
<dbReference type="SFLD" id="SFLDS00029">
    <property type="entry name" value="Radical_SAM"/>
    <property type="match status" value="1"/>
</dbReference>
<dbReference type="GO" id="GO:0005829">
    <property type="term" value="C:cytosol"/>
    <property type="evidence" value="ECO:0007669"/>
    <property type="project" value="TreeGrafter"/>
</dbReference>
<dbReference type="RefSeq" id="WP_073068941.1">
    <property type="nucleotide sequence ID" value="NZ_MPPI01000001.1"/>
</dbReference>
<dbReference type="Gene3D" id="3.40.50.280">
    <property type="entry name" value="Cobalamin-binding domain"/>
    <property type="match status" value="1"/>
</dbReference>
<dbReference type="STRING" id="1920490.GCA_001895925_00624"/>
<evidence type="ECO:0000259" key="6">
    <source>
        <dbReference type="PROSITE" id="PS51918"/>
    </source>
</evidence>
<dbReference type="Gene3D" id="3.80.30.20">
    <property type="entry name" value="tm_1862 like domain"/>
    <property type="match status" value="1"/>
</dbReference>
<dbReference type="Pfam" id="PF04055">
    <property type="entry name" value="Radical_SAM"/>
    <property type="match status" value="1"/>
</dbReference>
<dbReference type="CDD" id="cd02068">
    <property type="entry name" value="radical_SAM_B12_BD"/>
    <property type="match status" value="1"/>
</dbReference>
<dbReference type="InterPro" id="IPR051198">
    <property type="entry name" value="BchE-like"/>
</dbReference>
<evidence type="ECO:0000313" key="7">
    <source>
        <dbReference type="EMBL" id="PSB21917.1"/>
    </source>
</evidence>
<dbReference type="Pfam" id="PF02310">
    <property type="entry name" value="B12-binding"/>
    <property type="match status" value="1"/>
</dbReference>
<gene>
    <name evidence="7" type="ORF">C7B65_00385</name>
</gene>
<evidence type="ECO:0000313" key="8">
    <source>
        <dbReference type="Proteomes" id="UP000238634"/>
    </source>
</evidence>